<organism evidence="2 3">
    <name type="scientific">Undibacterium arcticum</name>
    <dbReference type="NCBI Taxonomy" id="1762892"/>
    <lineage>
        <taxon>Bacteria</taxon>
        <taxon>Pseudomonadati</taxon>
        <taxon>Pseudomonadota</taxon>
        <taxon>Betaproteobacteria</taxon>
        <taxon>Burkholderiales</taxon>
        <taxon>Oxalobacteraceae</taxon>
        <taxon>Undibacterium</taxon>
    </lineage>
</organism>
<keyword evidence="1" id="KW-0732">Signal</keyword>
<proteinExistence type="predicted"/>
<feature type="chain" id="PRO_5045730415" evidence="1">
    <location>
        <begin position="24"/>
        <end position="83"/>
    </location>
</feature>
<evidence type="ECO:0000256" key="1">
    <source>
        <dbReference type="SAM" id="SignalP"/>
    </source>
</evidence>
<feature type="signal peptide" evidence="1">
    <location>
        <begin position="1"/>
        <end position="23"/>
    </location>
</feature>
<keyword evidence="3" id="KW-1185">Reference proteome</keyword>
<gene>
    <name evidence="2" type="ORF">ACFOFO_22905</name>
</gene>
<sequence length="83" mass="8381">MKTTAHFKAVAILSICLAGAAAAMLTRDHAATPVASSAGSAAADTAIPTVTVVGKRLTTAEKALYDQQNGRLATRKAASRGNV</sequence>
<evidence type="ECO:0000313" key="2">
    <source>
        <dbReference type="EMBL" id="MFC3110766.1"/>
    </source>
</evidence>
<protein>
    <submittedName>
        <fullName evidence="2">Uncharacterized protein</fullName>
    </submittedName>
</protein>
<name>A0ABV7F949_9BURK</name>
<reference evidence="3" key="1">
    <citation type="journal article" date="2019" name="Int. J. Syst. Evol. Microbiol.">
        <title>The Global Catalogue of Microorganisms (GCM) 10K type strain sequencing project: providing services to taxonomists for standard genome sequencing and annotation.</title>
        <authorList>
            <consortium name="The Broad Institute Genomics Platform"/>
            <consortium name="The Broad Institute Genome Sequencing Center for Infectious Disease"/>
            <person name="Wu L."/>
            <person name="Ma J."/>
        </authorList>
    </citation>
    <scope>NUCLEOTIDE SEQUENCE [LARGE SCALE GENOMIC DNA]</scope>
    <source>
        <strain evidence="3">KCTC 42986</strain>
    </source>
</reference>
<comment type="caution">
    <text evidence="2">The sequence shown here is derived from an EMBL/GenBank/DDBJ whole genome shotgun (WGS) entry which is preliminary data.</text>
</comment>
<accession>A0ABV7F949</accession>
<dbReference type="EMBL" id="JBHRTP010000089">
    <property type="protein sequence ID" value="MFC3110766.1"/>
    <property type="molecule type" value="Genomic_DNA"/>
</dbReference>
<dbReference type="Proteomes" id="UP001595530">
    <property type="component" value="Unassembled WGS sequence"/>
</dbReference>
<evidence type="ECO:0000313" key="3">
    <source>
        <dbReference type="Proteomes" id="UP001595530"/>
    </source>
</evidence>
<dbReference type="RefSeq" id="WP_390323880.1">
    <property type="nucleotide sequence ID" value="NZ_JBHRTP010000089.1"/>
</dbReference>